<keyword evidence="2" id="KW-1185">Reference proteome</keyword>
<sequence>MSVSADENSENVVKEQGYSRNGQSRNLRFLSNKPNKFNADKRSSDDSSILSSTQSRILERWEASQAQEVVSSIEKQSQEAELLAAATSSSSPSSSSTRRENPQNSPDESQPSSEIGNLGASSLVQIWEARLNRSNSMNNNLNPVSSSSTSSTGISNNENVEGHSRECEMGDYVDERYETLHNHEDSFADWESHSDRTAQSEPPSLSQGRNPDEGERERVRIADIIKKLASANDDNDHEPGTNVCEPPARERKHSPGADNGEQREQRNLSQVINSPKIRGRQAFADLLMQLERDRHRELDSLVERQVVSRFSHRGRIQSMLRIRFLQRGMAIQDQKRPQSAVSPVKLSQGSTIMHLREKFSTGLDHGVTAQNDATTSRSSSHKEMANNTVHLQNSSAANRPREDGHNQEATNAGRRNRALLENSASQTSKDHEKESTSRTDVTQQGMKTETTFLDRQVTSETTTFLNSWGRSGIAQSQEVNRKHISGNSQEKSESTASFDGENENENEMAERQDIDNQQQLYLESCETAETTASLNDWEENDLAEGEEETYEHEHFAETNYDWISEISRPRSYWEDLRQTWYREMLSSSSENEEIRQLLERRRVSTFLASDFRETMDQLMTSRVERQTEIESYQQEEQEEISQERIRQLLSSHLERHMRLTNSQEEEQREQGDQVERVEEEEEEEEEEVEEEEEEDEEDEEQEEEEEEDEEEGRSPISHRFQEASDYFDQSSPSTQTTSPSTVRTWSYHDPQVGDDLDPVVSTSSPQPLPSQAYYQDSRQSSSSTNRLSIETELIYDLRGQIEQLHREMFELRKSIQSCVDMQVKLQLSSQPEVHPVQGMGNKSFDGAFKKRSCCICYEMQVDSLLYRCGHMCTCLKCAHELQWSSGKCPICRAPILDVVRTFMDS</sequence>
<evidence type="ECO:0000313" key="1">
    <source>
        <dbReference type="EMBL" id="KAJ4702756.1"/>
    </source>
</evidence>
<protein>
    <submittedName>
        <fullName evidence="1">RING/U-box superfamily protein</fullName>
    </submittedName>
</protein>
<gene>
    <name evidence="1" type="ORF">OWV82_022759</name>
</gene>
<proteinExistence type="predicted"/>
<organism evidence="1 2">
    <name type="scientific">Melia azedarach</name>
    <name type="common">Chinaberry tree</name>
    <dbReference type="NCBI Taxonomy" id="155640"/>
    <lineage>
        <taxon>Eukaryota</taxon>
        <taxon>Viridiplantae</taxon>
        <taxon>Streptophyta</taxon>
        <taxon>Embryophyta</taxon>
        <taxon>Tracheophyta</taxon>
        <taxon>Spermatophyta</taxon>
        <taxon>Magnoliopsida</taxon>
        <taxon>eudicotyledons</taxon>
        <taxon>Gunneridae</taxon>
        <taxon>Pentapetalae</taxon>
        <taxon>rosids</taxon>
        <taxon>malvids</taxon>
        <taxon>Sapindales</taxon>
        <taxon>Meliaceae</taxon>
        <taxon>Melia</taxon>
    </lineage>
</organism>
<reference evidence="1 2" key="1">
    <citation type="journal article" date="2023" name="Science">
        <title>Complex scaffold remodeling in plant triterpene biosynthesis.</title>
        <authorList>
            <person name="De La Pena R."/>
            <person name="Hodgson H."/>
            <person name="Liu J.C."/>
            <person name="Stephenson M.J."/>
            <person name="Martin A.C."/>
            <person name="Owen C."/>
            <person name="Harkess A."/>
            <person name="Leebens-Mack J."/>
            <person name="Jimenez L.E."/>
            <person name="Osbourn A."/>
            <person name="Sattely E.S."/>
        </authorList>
    </citation>
    <scope>NUCLEOTIDE SEQUENCE [LARGE SCALE GENOMIC DNA]</scope>
    <source>
        <strain evidence="2">cv. JPN11</strain>
        <tissue evidence="1">Leaf</tissue>
    </source>
</reference>
<dbReference type="Proteomes" id="UP001164539">
    <property type="component" value="Chromosome 13"/>
</dbReference>
<accession>A0ACC1WU78</accession>
<dbReference type="EMBL" id="CM051406">
    <property type="protein sequence ID" value="KAJ4702756.1"/>
    <property type="molecule type" value="Genomic_DNA"/>
</dbReference>
<name>A0ACC1WU78_MELAZ</name>
<evidence type="ECO:0000313" key="2">
    <source>
        <dbReference type="Proteomes" id="UP001164539"/>
    </source>
</evidence>
<comment type="caution">
    <text evidence="1">The sequence shown here is derived from an EMBL/GenBank/DDBJ whole genome shotgun (WGS) entry which is preliminary data.</text>
</comment>